<protein>
    <submittedName>
        <fullName evidence="18">Ferric-mycobactin receptor FemA</fullName>
    </submittedName>
</protein>
<dbReference type="InterPro" id="IPR037066">
    <property type="entry name" value="Plug_dom_sf"/>
</dbReference>
<dbReference type="OrthoDB" id="9760333at2"/>
<dbReference type="Pfam" id="PF00593">
    <property type="entry name" value="TonB_dep_Rec_b-barrel"/>
    <property type="match status" value="1"/>
</dbReference>
<comment type="caution">
    <text evidence="18">The sequence shown here is derived from an EMBL/GenBank/DDBJ whole genome shotgun (WGS) entry which is preliminary data.</text>
</comment>
<dbReference type="InterPro" id="IPR010105">
    <property type="entry name" value="TonB_sidphr_rcpt"/>
</dbReference>
<sequence>MLRCPRKRVETGAFMDSRQRDHFFKAVLAASSAIGLISSLDAAVAQPAANAVAYNIPAQPLTAALTAVAQRSGLRLAYSAALSAGRFAPALQGSFTPVQAIERLLAGTGLTYRFTNANTVTIEGPGATTATGAMPAGAIALDTIDVQGASNPNALIGNLPPVYAGGQVASGGQVGILGARNVMNTPFNQTSYTSKLIQDQQARSIADIAANDPSVRGSWSGSSYTDPLIIRGFATSNQDVALNGMYGVVPLYSVSPEFAERVEILKGPSALLNGLPPQGSIGGSVNIVPKRATDEPITQVTPAFFSRSQVGGHVDIGRRYGSSKEFGVRFNGVYRDGATAVDHQSREVGSSVFGLDYRGEAIRLSADLGYQKQHTQAPVRPTYVAAGLPVPAAPNATNNWAQPWTYVDTAETFGALRGEIDLSPDWTAFAAMGGRYTKAESLYIFTNTITNSAGNITQTTRFLPEEVNSNTQEIGLRGHFATGPVVHGVTLSASRMFSQFANNVANGPAIASNIYSPVIVAPISIARPDARKASEIEYSGLAVSDVLSILDERVQFIAGVRQQYAQSESFSTATGLQTDRYFKSALSPSFGLIVKPWENVSLYGNYIEGLQQGAIVGPAFANAGEIFPPYVSIQKEAGVKVDWGTLTTTISAFEIAQPSVITIIGTPLSSQKLDGELRNRGLEFNSFGQIVETVRVLGGVAFYDAVQVKTANAANDGKTVPGVPRMQLNLGLEWDTPFVPGLTVSGRMIYTSSQYIDAANTQSIPDWQRFDLGARYVFENEGKPITIRFNVQNVLDRNYWATAFSNFPSNHGLNMGVPRTFLLSTTFNF</sequence>
<evidence type="ECO:0000313" key="19">
    <source>
        <dbReference type="Proteomes" id="UP000318825"/>
    </source>
</evidence>
<evidence type="ECO:0000256" key="9">
    <source>
        <dbReference type="ARBA" id="ARBA00023065"/>
    </source>
</evidence>
<dbReference type="InterPro" id="IPR011662">
    <property type="entry name" value="Secretin/TonB_short_N"/>
</dbReference>
<dbReference type="Pfam" id="PF07715">
    <property type="entry name" value="Plug"/>
    <property type="match status" value="1"/>
</dbReference>
<dbReference type="GO" id="GO:0015891">
    <property type="term" value="P:siderophore transport"/>
    <property type="evidence" value="ECO:0007669"/>
    <property type="project" value="InterPro"/>
</dbReference>
<evidence type="ECO:0000256" key="4">
    <source>
        <dbReference type="ARBA" id="ARBA00022452"/>
    </source>
</evidence>
<dbReference type="NCBIfam" id="TIGR01783">
    <property type="entry name" value="TonB-siderophor"/>
    <property type="match status" value="1"/>
</dbReference>
<dbReference type="CDD" id="cd01347">
    <property type="entry name" value="ligand_gated_channel"/>
    <property type="match status" value="1"/>
</dbReference>
<accession>A0A4Y3WFJ0</accession>
<dbReference type="PANTHER" id="PTHR32552:SF82">
    <property type="entry name" value="FCUA PROTEIN"/>
    <property type="match status" value="1"/>
</dbReference>
<feature type="domain" description="Secretin/TonB short N-terminal" evidence="17">
    <location>
        <begin position="74"/>
        <end position="125"/>
    </location>
</feature>
<dbReference type="PROSITE" id="PS01156">
    <property type="entry name" value="TONB_DEPENDENT_REC_2"/>
    <property type="match status" value="1"/>
</dbReference>
<keyword evidence="11 14" id="KW-0472">Membrane</keyword>
<evidence type="ECO:0000256" key="11">
    <source>
        <dbReference type="ARBA" id="ARBA00023136"/>
    </source>
</evidence>
<evidence type="ECO:0000256" key="6">
    <source>
        <dbReference type="ARBA" id="ARBA00022692"/>
    </source>
</evidence>
<dbReference type="InterPro" id="IPR036942">
    <property type="entry name" value="Beta-barrel_TonB_sf"/>
</dbReference>
<keyword evidence="4 14" id="KW-1134">Transmembrane beta strand</keyword>
<dbReference type="GO" id="GO:0009279">
    <property type="term" value="C:cell outer membrane"/>
    <property type="evidence" value="ECO:0007669"/>
    <property type="project" value="UniProtKB-SubCell"/>
</dbReference>
<organism evidence="18 19">
    <name type="scientific">Nitrobacter winogradskyi</name>
    <name type="common">Nitrobacter agilis</name>
    <dbReference type="NCBI Taxonomy" id="913"/>
    <lineage>
        <taxon>Bacteria</taxon>
        <taxon>Pseudomonadati</taxon>
        <taxon>Pseudomonadota</taxon>
        <taxon>Alphaproteobacteria</taxon>
        <taxon>Hyphomicrobiales</taxon>
        <taxon>Nitrobacteraceae</taxon>
        <taxon>Nitrobacter</taxon>
    </lineage>
</organism>
<keyword evidence="3 14" id="KW-0813">Transport</keyword>
<evidence type="ECO:0000256" key="13">
    <source>
        <dbReference type="ARBA" id="ARBA00023237"/>
    </source>
</evidence>
<dbReference type="PANTHER" id="PTHR32552">
    <property type="entry name" value="FERRICHROME IRON RECEPTOR-RELATED"/>
    <property type="match status" value="1"/>
</dbReference>
<name>A0A4Y3WFJ0_NITWI</name>
<keyword evidence="13 14" id="KW-0998">Cell outer membrane</keyword>
<dbReference type="InterPro" id="IPR012910">
    <property type="entry name" value="Plug_dom"/>
</dbReference>
<evidence type="ECO:0000256" key="10">
    <source>
        <dbReference type="ARBA" id="ARBA00023077"/>
    </source>
</evidence>
<dbReference type="InterPro" id="IPR010917">
    <property type="entry name" value="TonB_rcpt_CS"/>
</dbReference>
<dbReference type="GO" id="GO:0038023">
    <property type="term" value="F:signaling receptor activity"/>
    <property type="evidence" value="ECO:0007669"/>
    <property type="project" value="InterPro"/>
</dbReference>
<dbReference type="Gene3D" id="2.40.170.20">
    <property type="entry name" value="TonB-dependent receptor, beta-barrel domain"/>
    <property type="match status" value="1"/>
</dbReference>
<dbReference type="InterPro" id="IPR039426">
    <property type="entry name" value="TonB-dep_rcpt-like"/>
</dbReference>
<gene>
    <name evidence="18" type="primary">femA_2</name>
    <name evidence="18" type="ORF">NWI01_35260</name>
</gene>
<reference evidence="18 19" key="1">
    <citation type="submission" date="2019-06" db="EMBL/GenBank/DDBJ databases">
        <title>Whole genome shotgun sequence of Nitrobacter winogradskyi NBRC 14297.</title>
        <authorList>
            <person name="Hosoyama A."/>
            <person name="Uohara A."/>
            <person name="Ohji S."/>
            <person name="Ichikawa N."/>
        </authorList>
    </citation>
    <scope>NUCLEOTIDE SEQUENCE [LARGE SCALE GENOMIC DNA]</scope>
    <source>
        <strain evidence="18 19">NBRC 14297</strain>
    </source>
</reference>
<dbReference type="Pfam" id="PF07660">
    <property type="entry name" value="STN"/>
    <property type="match status" value="1"/>
</dbReference>
<evidence type="ECO:0000256" key="3">
    <source>
        <dbReference type="ARBA" id="ARBA00022448"/>
    </source>
</evidence>
<keyword evidence="5" id="KW-0410">Iron transport</keyword>
<dbReference type="SUPFAM" id="SSF56935">
    <property type="entry name" value="Porins"/>
    <property type="match status" value="1"/>
</dbReference>
<evidence type="ECO:0000313" key="18">
    <source>
        <dbReference type="EMBL" id="GEC17634.1"/>
    </source>
</evidence>
<evidence type="ECO:0000256" key="1">
    <source>
        <dbReference type="ARBA" id="ARBA00004571"/>
    </source>
</evidence>
<dbReference type="Gene3D" id="3.55.50.30">
    <property type="match status" value="1"/>
</dbReference>
<dbReference type="AlphaFoldDB" id="A0A4Y3WFJ0"/>
<dbReference type="EMBL" id="BJNF01000125">
    <property type="protein sequence ID" value="GEC17634.1"/>
    <property type="molecule type" value="Genomic_DNA"/>
</dbReference>
<dbReference type="PROSITE" id="PS52016">
    <property type="entry name" value="TONB_DEPENDENT_REC_3"/>
    <property type="match status" value="1"/>
</dbReference>
<evidence type="ECO:0000256" key="16">
    <source>
        <dbReference type="RuleBase" id="RU003357"/>
    </source>
</evidence>
<evidence type="ECO:0000256" key="8">
    <source>
        <dbReference type="ARBA" id="ARBA00023004"/>
    </source>
</evidence>
<evidence type="ECO:0000256" key="7">
    <source>
        <dbReference type="ARBA" id="ARBA00022729"/>
    </source>
</evidence>
<evidence type="ECO:0000256" key="2">
    <source>
        <dbReference type="ARBA" id="ARBA00009810"/>
    </source>
</evidence>
<dbReference type="SMART" id="SM00965">
    <property type="entry name" value="STN"/>
    <property type="match status" value="1"/>
</dbReference>
<keyword evidence="6 14" id="KW-0812">Transmembrane</keyword>
<dbReference type="GO" id="GO:0015344">
    <property type="term" value="F:siderophore uptake transmembrane transporter activity"/>
    <property type="evidence" value="ECO:0007669"/>
    <property type="project" value="TreeGrafter"/>
</dbReference>
<dbReference type="Proteomes" id="UP000318825">
    <property type="component" value="Unassembled WGS sequence"/>
</dbReference>
<evidence type="ECO:0000259" key="17">
    <source>
        <dbReference type="SMART" id="SM00965"/>
    </source>
</evidence>
<evidence type="ECO:0000256" key="15">
    <source>
        <dbReference type="PROSITE-ProRule" id="PRU10144"/>
    </source>
</evidence>
<keyword evidence="12 18" id="KW-0675">Receptor</keyword>
<evidence type="ECO:0000256" key="14">
    <source>
        <dbReference type="PROSITE-ProRule" id="PRU01360"/>
    </source>
</evidence>
<dbReference type="Gene3D" id="2.170.130.10">
    <property type="entry name" value="TonB-dependent receptor, plug domain"/>
    <property type="match status" value="1"/>
</dbReference>
<evidence type="ECO:0000256" key="5">
    <source>
        <dbReference type="ARBA" id="ARBA00022496"/>
    </source>
</evidence>
<proteinExistence type="inferred from homology"/>
<comment type="similarity">
    <text evidence="2 14 16">Belongs to the TonB-dependent receptor family.</text>
</comment>
<evidence type="ECO:0000256" key="12">
    <source>
        <dbReference type="ARBA" id="ARBA00023170"/>
    </source>
</evidence>
<keyword evidence="8" id="KW-0408">Iron</keyword>
<dbReference type="InterPro" id="IPR000531">
    <property type="entry name" value="Beta-barrel_TonB"/>
</dbReference>
<comment type="subcellular location">
    <subcellularLocation>
        <location evidence="1 14">Cell outer membrane</location>
        <topology evidence="1 14">Multi-pass membrane protein</topology>
    </subcellularLocation>
</comment>
<keyword evidence="7" id="KW-0732">Signal</keyword>
<feature type="short sequence motif" description="TonB C-terminal box" evidence="15">
    <location>
        <begin position="812"/>
        <end position="829"/>
    </location>
</feature>
<keyword evidence="9" id="KW-0406">Ion transport</keyword>
<keyword evidence="10 16" id="KW-0798">TonB box</keyword>